<name>A0ABW8U7U2_9GAMM</name>
<organism evidence="1 2">
    <name type="scientific">Moraxella oculi</name>
    <dbReference type="NCBI Taxonomy" id="2940516"/>
    <lineage>
        <taxon>Bacteria</taxon>
        <taxon>Pseudomonadati</taxon>
        <taxon>Pseudomonadota</taxon>
        <taxon>Gammaproteobacteria</taxon>
        <taxon>Moraxellales</taxon>
        <taxon>Moraxellaceae</taxon>
        <taxon>Moraxella</taxon>
    </lineage>
</organism>
<evidence type="ECO:0000313" key="1">
    <source>
        <dbReference type="EMBL" id="MFL1732142.1"/>
    </source>
</evidence>
<accession>A0ABW8U7U2</accession>
<reference evidence="1 2" key="1">
    <citation type="submission" date="2024-11" db="EMBL/GenBank/DDBJ databases">
        <title>First Report of Moraxella oculi in Brazil in an Infectious Bovine Keratoconjunctivitis Outbreak.</title>
        <authorList>
            <person name="Carvalho C.V."/>
            <person name="Domingues R."/>
            <person name="Coutinho C."/>
            <person name="Honorio N.T.B.S."/>
            <person name="Faza D.R.L.R."/>
            <person name="Carvalho W.A."/>
            <person name="Machado A.B.F."/>
            <person name="Martins M.F."/>
            <person name="Gaspar E.B."/>
        </authorList>
    </citation>
    <scope>NUCLEOTIDE SEQUENCE [LARGE SCALE GENOMIC DNA]</scope>
    <source>
        <strain evidence="1 2">2117LE</strain>
    </source>
</reference>
<gene>
    <name evidence="1" type="ORF">ACJHVH_03890</name>
</gene>
<keyword evidence="2" id="KW-1185">Reference proteome</keyword>
<comment type="caution">
    <text evidence="1">The sequence shown here is derived from an EMBL/GenBank/DDBJ whole genome shotgun (WGS) entry which is preliminary data.</text>
</comment>
<dbReference type="EMBL" id="JBJJXE010000004">
    <property type="protein sequence ID" value="MFL1732142.1"/>
    <property type="molecule type" value="Genomic_DNA"/>
</dbReference>
<dbReference type="Proteomes" id="UP001624684">
    <property type="component" value="Unassembled WGS sequence"/>
</dbReference>
<evidence type="ECO:0000313" key="2">
    <source>
        <dbReference type="Proteomes" id="UP001624684"/>
    </source>
</evidence>
<dbReference type="RefSeq" id="WP_249100739.1">
    <property type="nucleotide sequence ID" value="NZ_JAMBAQ010000012.1"/>
</dbReference>
<protein>
    <submittedName>
        <fullName evidence="1">Uncharacterized protein</fullName>
    </submittedName>
</protein>
<proteinExistence type="predicted"/>
<sequence>MSNTFILQEILTTSDFEFRTHNVKIDKLIITKDLPMMLLAHYDSLPDDIKIQKPLTPPMLKLMNERVTAKTACRWLDLPEDAIKPATHIKISGTTVIVCDDFPLALHLSFTNTAKESQSIHTNDLMTSLIQEADNFLLTGNVHVLHKNHTKNLVSIDFDDQEFTIATNDGYTRLPNAHALATTHTLNTLKSRYPKALAYLQHSIQHKVMAHHKHDQ</sequence>